<sequence length="784" mass="83570">MGIEGIGARVARKEDKRFITGAGRYVDDFVLPGMRHAAFVRSPHAHADIASIDVVAAKAMPGVVGVLTGRELKADGIGNLICGWMIHSKDGTPMKMGAWSPLAVDRVRYVGDAVAIVVADTKGQARDAAEVVEVTYNERPAVTDVSKALEPGAPQLHPEAENNLIFDWDLGNADETAAAFAKAAHIVKLDITNNRLVPNAMEPRAALGHYDKGEDHYTCWTTSQNPHLARLVMSAFYNVAPENKLRLIAPDVGGGFGSKIYIYPEEIVCLWASKKTGVPVKWVGDRTESFLTDAHGRDHATHAEMAFDENHRILGLKVETQANLGAYMSLFSSCVPTYLYATLLSGQYDIPAIHANVKAIYTNTAPVDAYRGAGRPEATFVIERLMEVAARQLGMSPAELRRRNFVTSFPHQTPVIMCYDAGDYAASLDAAMKAADYASFEKRREQARAAGKLRGIGMSCYIEACGLAPSAAVGSLGAGVGLWESAEVRVNMAGTIEVLTGSHSHGQGHETTFAQLVSERFGVPLDSVSIVHGDTDKVQMGMGTYGSRSGAVGMSAVVKALDKVEAKAKKIAAHLLEADESDIVIEEGACKVAGTDKSVPWFQLALAAYTAHNLPGGIEPGLKETAFYDPSNFTFPAGCYVCEVEIDPDTGVTKIVQFVAADDFGNIINPMIVEGQVHGGIAQGVGQALLEGAHYDPDSGQLLTASYMDYTMPRADDLPSFQVSTSNTPCPGNPLGIKGCGEAGAIGSPPAVINAITDAIGTDELTMPATPQKVWAAIRQATRH</sequence>
<dbReference type="GO" id="GO:0005506">
    <property type="term" value="F:iron ion binding"/>
    <property type="evidence" value="ECO:0007669"/>
    <property type="project" value="InterPro"/>
</dbReference>
<dbReference type="Gene3D" id="3.90.1170.50">
    <property type="entry name" value="Aldehyde oxidase/xanthine dehydrogenase, a/b hammerhead"/>
    <property type="match status" value="1"/>
</dbReference>
<reference evidence="4" key="1">
    <citation type="submission" date="2024-06" db="EMBL/GenBank/DDBJ databases">
        <title>Mesorhizobium karijinii sp. nov., a symbiont of the iconic Swainsona formosa from arid Australia.</title>
        <authorList>
            <person name="Hill Y.J."/>
            <person name="Watkin E.L.J."/>
            <person name="O'Hara G.W."/>
            <person name="Terpolilli J."/>
            <person name="Tye M.L."/>
            <person name="Kohlmeier M.G."/>
        </authorList>
    </citation>
    <scope>NUCLEOTIDE SEQUENCE</scope>
    <source>
        <strain evidence="4">WSM2240</strain>
    </source>
</reference>
<feature type="domain" description="Aldehyde oxidase/xanthine dehydrogenase a/b hammerhead" evidence="3">
    <location>
        <begin position="20"/>
        <end position="140"/>
    </location>
</feature>
<dbReference type="PANTHER" id="PTHR11908">
    <property type="entry name" value="XANTHINE DEHYDROGENASE"/>
    <property type="match status" value="1"/>
</dbReference>
<accession>A0AAU8CIG4</accession>
<dbReference type="Gene3D" id="3.30.365.10">
    <property type="entry name" value="Aldehyde oxidase/xanthine dehydrogenase, molybdopterin binding domain"/>
    <property type="match status" value="4"/>
</dbReference>
<dbReference type="GO" id="GO:0016491">
    <property type="term" value="F:oxidoreductase activity"/>
    <property type="evidence" value="ECO:0007669"/>
    <property type="project" value="UniProtKB-KW"/>
</dbReference>
<keyword evidence="1" id="KW-0500">Molybdenum</keyword>
<evidence type="ECO:0000256" key="2">
    <source>
        <dbReference type="ARBA" id="ARBA00023002"/>
    </source>
</evidence>
<evidence type="ECO:0000256" key="1">
    <source>
        <dbReference type="ARBA" id="ARBA00022505"/>
    </source>
</evidence>
<gene>
    <name evidence="4" type="ORF">ABVK50_14945</name>
</gene>
<proteinExistence type="predicted"/>
<dbReference type="SUPFAM" id="SSF54665">
    <property type="entry name" value="CO dehydrogenase molybdoprotein N-domain-like"/>
    <property type="match status" value="1"/>
</dbReference>
<dbReference type="SUPFAM" id="SSF56003">
    <property type="entry name" value="Molybdenum cofactor-binding domain"/>
    <property type="match status" value="1"/>
</dbReference>
<dbReference type="InterPro" id="IPR036856">
    <property type="entry name" value="Ald_Oxase/Xan_DH_a/b_sf"/>
</dbReference>
<keyword evidence="2" id="KW-0560">Oxidoreductase</keyword>
<evidence type="ECO:0000259" key="3">
    <source>
        <dbReference type="SMART" id="SM01008"/>
    </source>
</evidence>
<dbReference type="AlphaFoldDB" id="A0AAU8CIG4"/>
<name>A0AAU8CIG4_9HYPH</name>
<dbReference type="InterPro" id="IPR000674">
    <property type="entry name" value="Ald_Oxase/Xan_DH_a/b"/>
</dbReference>
<organism evidence="4">
    <name type="scientific">Mesorhizobium sp. WSM2240</name>
    <dbReference type="NCBI Taxonomy" id="3228851"/>
    <lineage>
        <taxon>Bacteria</taxon>
        <taxon>Pseudomonadati</taxon>
        <taxon>Pseudomonadota</taxon>
        <taxon>Alphaproteobacteria</taxon>
        <taxon>Hyphomicrobiales</taxon>
        <taxon>Phyllobacteriaceae</taxon>
        <taxon>Mesorhizobium</taxon>
    </lineage>
</organism>
<dbReference type="InterPro" id="IPR008274">
    <property type="entry name" value="AldOxase/xan_DH_MoCoBD1"/>
</dbReference>
<dbReference type="Pfam" id="PF02738">
    <property type="entry name" value="MoCoBD_1"/>
    <property type="match status" value="1"/>
</dbReference>
<dbReference type="EMBL" id="CP159253">
    <property type="protein sequence ID" value="XCG46617.1"/>
    <property type="molecule type" value="Genomic_DNA"/>
</dbReference>
<dbReference type="Pfam" id="PF01315">
    <property type="entry name" value="Ald_Xan_dh_C"/>
    <property type="match status" value="1"/>
</dbReference>
<dbReference type="SMART" id="SM01008">
    <property type="entry name" value="Ald_Xan_dh_C"/>
    <property type="match status" value="1"/>
</dbReference>
<dbReference type="RefSeq" id="WP_353640815.1">
    <property type="nucleotide sequence ID" value="NZ_CP159253.1"/>
</dbReference>
<dbReference type="Pfam" id="PF20256">
    <property type="entry name" value="MoCoBD_2"/>
    <property type="match status" value="1"/>
</dbReference>
<evidence type="ECO:0000313" key="4">
    <source>
        <dbReference type="EMBL" id="XCG46617.1"/>
    </source>
</evidence>
<dbReference type="InterPro" id="IPR037165">
    <property type="entry name" value="AldOxase/xan_DH_Mopterin-bd_sf"/>
</dbReference>
<dbReference type="PANTHER" id="PTHR11908:SF132">
    <property type="entry name" value="ALDEHYDE OXIDASE 1-RELATED"/>
    <property type="match status" value="1"/>
</dbReference>
<dbReference type="InterPro" id="IPR046867">
    <property type="entry name" value="AldOxase/xan_DH_MoCoBD2"/>
</dbReference>
<dbReference type="InterPro" id="IPR016208">
    <property type="entry name" value="Ald_Oxase/xanthine_DH-like"/>
</dbReference>
<protein>
    <submittedName>
        <fullName evidence="4">Xanthine dehydrogenase family protein molybdopterin-binding subunit</fullName>
    </submittedName>
</protein>